<keyword evidence="2" id="KW-1185">Reference proteome</keyword>
<accession>A0A229YV93</accession>
<evidence type="ECO:0008006" key="3">
    <source>
        <dbReference type="Google" id="ProtNLM"/>
    </source>
</evidence>
<gene>
    <name evidence="1" type="ORF">CFD26_103518</name>
</gene>
<name>A0A229YV93_9EURO</name>
<proteinExistence type="predicted"/>
<evidence type="ECO:0000313" key="1">
    <source>
        <dbReference type="EMBL" id="RLL94810.1"/>
    </source>
</evidence>
<protein>
    <recommendedName>
        <fullName evidence="3">HNH nuclease domain-containing protein</fullName>
    </recommendedName>
</protein>
<comment type="caution">
    <text evidence="1">The sequence shown here is derived from an EMBL/GenBank/DDBJ whole genome shotgun (WGS) entry which is preliminary data.</text>
</comment>
<dbReference type="Proteomes" id="UP000215289">
    <property type="component" value="Unassembled WGS sequence"/>
</dbReference>
<organism evidence="1 2">
    <name type="scientific">Aspergillus turcosus</name>
    <dbReference type="NCBI Taxonomy" id="1245748"/>
    <lineage>
        <taxon>Eukaryota</taxon>
        <taxon>Fungi</taxon>
        <taxon>Dikarya</taxon>
        <taxon>Ascomycota</taxon>
        <taxon>Pezizomycotina</taxon>
        <taxon>Eurotiomycetes</taxon>
        <taxon>Eurotiomycetidae</taxon>
        <taxon>Eurotiales</taxon>
        <taxon>Aspergillaceae</taxon>
        <taxon>Aspergillus</taxon>
        <taxon>Aspergillus subgen. Fumigati</taxon>
    </lineage>
</organism>
<evidence type="ECO:0000313" key="2">
    <source>
        <dbReference type="Proteomes" id="UP000215289"/>
    </source>
</evidence>
<dbReference type="OrthoDB" id="5416097at2759"/>
<dbReference type="AlphaFoldDB" id="A0A229YV93"/>
<dbReference type="EMBL" id="NIDN02000183">
    <property type="protein sequence ID" value="RLL94810.1"/>
    <property type="molecule type" value="Genomic_DNA"/>
</dbReference>
<reference evidence="1 2" key="1">
    <citation type="submission" date="2018-08" db="EMBL/GenBank/DDBJ databases">
        <title>Draft genome sequences of two Aspergillus turcosus clinical strains isolated from bronchoalveolar lavage fluid: one azole-susceptible and the other azole-resistant.</title>
        <authorList>
            <person name="Parent-Michaud M."/>
            <person name="Dufresne P.J."/>
            <person name="Fournier E."/>
            <person name="Martineau C."/>
            <person name="Moreira S."/>
            <person name="Perkins V."/>
            <person name="De Repentigny L."/>
            <person name="Dufresne S.F."/>
        </authorList>
    </citation>
    <scope>NUCLEOTIDE SEQUENCE [LARGE SCALE GENOMIC DNA]</scope>
    <source>
        <strain evidence="1">HMR AF 1038</strain>
    </source>
</reference>
<sequence length="186" mass="20833">MTFRLLPQGPERQIAPLLVPRTILSRPRSSRLHRLVAIVSSLPNVMEPEETTHERAQLLTRLRVAMPNPEDNFSKGVDSAVWASLWLAELEVASHEGAHIYPRMTFVFRTDDPNVYPLPSKKILELQWIINRILALRGAADVLAEGYDPDSGFDLVRSLTSLEWEVSEDEQADVELLAASGANPLS</sequence>